<dbReference type="InterPro" id="IPR000914">
    <property type="entry name" value="SBP_5_dom"/>
</dbReference>
<sequence length="507" mass="56295">MKKKLFFILMIVSALVLSGCSGGGGDASTLTVGLSGDAISLDPVATNDNQSSNVMLQIYEGLVKVDKDGKIQPSLAESYEQIDDVTYQFKLKKGVKFHNGEELKASDVVFSLKRAIEAPNVTHLFQTIDIDSVKALDDYTVEFKQTEPFAGILSALCHPGGFIVNEKAVNEAGDSYSQHPVGTNALKFVKWTRADSIELEKFADYHGTAPAYEKLTFRVIPEPSNRVIELESGGVDIAYDIIATDIEKVEKNDKLKLLKSLDYGETYLGFNFSKEVFKDPKVREAITLALDKDAIVKAVFHDLGKTATGVLPPTLKYSISDQMQVKEQNIEKAKELLKEAGYEDGLSISITTNDNKDRSDMATAMKEQLAKVGIDATINVLEWSAFNEIIKNGDQDLFMIAWTADSPDADTFLYPCFHSSAKGEGGNYIFLEDKKVDELLEKARFEQDDAKRAEYYAEVQDYLMEINAWIPLHNKEMTMGTRKEIDNLFLSPLGFHTLTEVTMGADK</sequence>
<dbReference type="EMBL" id="JASOOE010000011">
    <property type="protein sequence ID" value="MDK7187584.1"/>
    <property type="molecule type" value="Genomic_DNA"/>
</dbReference>
<keyword evidence="3" id="KW-0813">Transport</keyword>
<evidence type="ECO:0000256" key="2">
    <source>
        <dbReference type="ARBA" id="ARBA00005695"/>
    </source>
</evidence>
<comment type="similarity">
    <text evidence="2">Belongs to the bacterial solute-binding protein 5 family.</text>
</comment>
<feature type="chain" id="PRO_5042533103" evidence="5">
    <location>
        <begin position="19"/>
        <end position="507"/>
    </location>
</feature>
<dbReference type="GO" id="GO:1904680">
    <property type="term" value="F:peptide transmembrane transporter activity"/>
    <property type="evidence" value="ECO:0007669"/>
    <property type="project" value="TreeGrafter"/>
</dbReference>
<comment type="subcellular location">
    <subcellularLocation>
        <location evidence="1">Cell membrane</location>
        <topology evidence="1">Lipid-anchor</topology>
    </subcellularLocation>
</comment>
<dbReference type="SUPFAM" id="SSF53850">
    <property type="entry name" value="Periplasmic binding protein-like II"/>
    <property type="match status" value="1"/>
</dbReference>
<feature type="domain" description="Solute-binding protein family 5" evidence="6">
    <location>
        <begin position="70"/>
        <end position="423"/>
    </location>
</feature>
<dbReference type="GO" id="GO:0015833">
    <property type="term" value="P:peptide transport"/>
    <property type="evidence" value="ECO:0007669"/>
    <property type="project" value="TreeGrafter"/>
</dbReference>
<dbReference type="Gene3D" id="3.90.76.10">
    <property type="entry name" value="Dipeptide-binding Protein, Domain 1"/>
    <property type="match status" value="1"/>
</dbReference>
<dbReference type="InterPro" id="IPR030678">
    <property type="entry name" value="Peptide/Ni-bd"/>
</dbReference>
<proteinExistence type="inferred from homology"/>
<dbReference type="Proteomes" id="UP001229251">
    <property type="component" value="Unassembled WGS sequence"/>
</dbReference>
<evidence type="ECO:0000256" key="1">
    <source>
        <dbReference type="ARBA" id="ARBA00004193"/>
    </source>
</evidence>
<dbReference type="PROSITE" id="PS01040">
    <property type="entry name" value="SBP_BACTERIAL_5"/>
    <property type="match status" value="1"/>
</dbReference>
<protein>
    <submittedName>
        <fullName evidence="7">ABC transporter substrate-binding protein</fullName>
    </submittedName>
</protein>
<organism evidence="7 8">
    <name type="scientific">Facklamia hominis</name>
    <dbReference type="NCBI Taxonomy" id="178214"/>
    <lineage>
        <taxon>Bacteria</taxon>
        <taxon>Bacillati</taxon>
        <taxon>Bacillota</taxon>
        <taxon>Bacilli</taxon>
        <taxon>Lactobacillales</taxon>
        <taxon>Aerococcaceae</taxon>
        <taxon>Facklamia</taxon>
    </lineage>
</organism>
<dbReference type="PROSITE" id="PS51257">
    <property type="entry name" value="PROKAR_LIPOPROTEIN"/>
    <property type="match status" value="1"/>
</dbReference>
<evidence type="ECO:0000256" key="5">
    <source>
        <dbReference type="SAM" id="SignalP"/>
    </source>
</evidence>
<dbReference type="GO" id="GO:0043190">
    <property type="term" value="C:ATP-binding cassette (ABC) transporter complex"/>
    <property type="evidence" value="ECO:0007669"/>
    <property type="project" value="InterPro"/>
</dbReference>
<dbReference type="Gene3D" id="3.40.190.10">
    <property type="entry name" value="Periplasmic binding protein-like II"/>
    <property type="match status" value="1"/>
</dbReference>
<dbReference type="PANTHER" id="PTHR30290">
    <property type="entry name" value="PERIPLASMIC BINDING COMPONENT OF ABC TRANSPORTER"/>
    <property type="match status" value="1"/>
</dbReference>
<name>A0AAJ1Q6E0_9LACT</name>
<feature type="signal peptide" evidence="5">
    <location>
        <begin position="1"/>
        <end position="18"/>
    </location>
</feature>
<gene>
    <name evidence="7" type="ORF">QP433_06285</name>
</gene>
<dbReference type="Gene3D" id="3.10.105.10">
    <property type="entry name" value="Dipeptide-binding Protein, Domain 3"/>
    <property type="match status" value="1"/>
</dbReference>
<dbReference type="Pfam" id="PF00496">
    <property type="entry name" value="SBP_bac_5"/>
    <property type="match status" value="1"/>
</dbReference>
<dbReference type="InterPro" id="IPR023765">
    <property type="entry name" value="SBP_5_CS"/>
</dbReference>
<evidence type="ECO:0000256" key="3">
    <source>
        <dbReference type="ARBA" id="ARBA00022448"/>
    </source>
</evidence>
<evidence type="ECO:0000313" key="8">
    <source>
        <dbReference type="Proteomes" id="UP001229251"/>
    </source>
</evidence>
<dbReference type="InterPro" id="IPR039424">
    <property type="entry name" value="SBP_5"/>
</dbReference>
<evidence type="ECO:0000313" key="7">
    <source>
        <dbReference type="EMBL" id="MDK7187584.1"/>
    </source>
</evidence>
<dbReference type="PANTHER" id="PTHR30290:SF9">
    <property type="entry name" value="OLIGOPEPTIDE-BINDING PROTEIN APPA"/>
    <property type="match status" value="1"/>
</dbReference>
<keyword evidence="4 5" id="KW-0732">Signal</keyword>
<dbReference type="AlphaFoldDB" id="A0AAJ1Q6E0"/>
<accession>A0AAJ1Q6E0</accession>
<dbReference type="PIRSF" id="PIRSF002741">
    <property type="entry name" value="MppA"/>
    <property type="match status" value="1"/>
</dbReference>
<evidence type="ECO:0000256" key="4">
    <source>
        <dbReference type="ARBA" id="ARBA00022729"/>
    </source>
</evidence>
<evidence type="ECO:0000259" key="6">
    <source>
        <dbReference type="Pfam" id="PF00496"/>
    </source>
</evidence>
<dbReference type="RefSeq" id="WP_016647903.1">
    <property type="nucleotide sequence ID" value="NZ_CAUPDI010000021.1"/>
</dbReference>
<dbReference type="GO" id="GO:0042597">
    <property type="term" value="C:periplasmic space"/>
    <property type="evidence" value="ECO:0007669"/>
    <property type="project" value="UniProtKB-ARBA"/>
</dbReference>
<comment type="caution">
    <text evidence="7">The sequence shown here is derived from an EMBL/GenBank/DDBJ whole genome shotgun (WGS) entry which is preliminary data.</text>
</comment>
<reference evidence="7" key="1">
    <citation type="submission" date="2023-05" db="EMBL/GenBank/DDBJ databases">
        <title>Cataloging the Phylogenetic Diversity of Human Bladder Bacteria.</title>
        <authorList>
            <person name="Du J."/>
        </authorList>
    </citation>
    <scope>NUCLEOTIDE SEQUENCE</scope>
    <source>
        <strain evidence="7">UMB1231</strain>
    </source>
</reference>